<keyword evidence="3" id="KW-0238">DNA-binding</keyword>
<keyword evidence="1" id="KW-0678">Repressor</keyword>
<dbReference type="Gene3D" id="1.10.260.40">
    <property type="entry name" value="lambda repressor-like DNA-binding domains"/>
    <property type="match status" value="1"/>
</dbReference>
<dbReference type="Pfam" id="PF13377">
    <property type="entry name" value="Peripla_BP_3"/>
    <property type="match status" value="1"/>
</dbReference>
<dbReference type="PRINTS" id="PR00036">
    <property type="entry name" value="HTHLACI"/>
</dbReference>
<proteinExistence type="predicted"/>
<dbReference type="PROSITE" id="PS50943">
    <property type="entry name" value="HTH_CROC1"/>
    <property type="match status" value="1"/>
</dbReference>
<feature type="domain" description="HTH cro/C1-type" evidence="6">
    <location>
        <begin position="9"/>
        <end position="56"/>
    </location>
</feature>
<dbReference type="Pfam" id="PF00356">
    <property type="entry name" value="LacI"/>
    <property type="match status" value="1"/>
</dbReference>
<keyword evidence="4" id="KW-0804">Transcription</keyword>
<dbReference type="PANTHER" id="PTHR30146:SF95">
    <property type="entry name" value="RIBOSE OPERON REPRESSOR"/>
    <property type="match status" value="1"/>
</dbReference>
<protein>
    <submittedName>
        <fullName evidence="7">Transcriptional regulator, LacI family</fullName>
    </submittedName>
</protein>
<dbReference type="SUPFAM" id="SSF47413">
    <property type="entry name" value="lambda repressor-like DNA-binding domains"/>
    <property type="match status" value="1"/>
</dbReference>
<evidence type="ECO:0000259" key="5">
    <source>
        <dbReference type="PROSITE" id="PS50932"/>
    </source>
</evidence>
<dbReference type="CDD" id="cd01392">
    <property type="entry name" value="HTH_LacI"/>
    <property type="match status" value="1"/>
</dbReference>
<reference evidence="7 8" key="2">
    <citation type="submission" date="2007-04" db="EMBL/GenBank/DDBJ databases">
        <title>Draft genome sequence of Dorea longicatena (DSM 13814).</title>
        <authorList>
            <person name="Sudarsanam P."/>
            <person name="Ley R."/>
            <person name="Guruge J."/>
            <person name="Turnbaugh P.J."/>
            <person name="Mahowald M."/>
            <person name="Liep D."/>
            <person name="Gordon J."/>
        </authorList>
    </citation>
    <scope>NUCLEOTIDE SEQUENCE [LARGE SCALE GENOMIC DNA]</scope>
    <source>
        <strain evidence="7 8">DSM 13814</strain>
    </source>
</reference>
<dbReference type="InterPro" id="IPR001387">
    <property type="entry name" value="Cro/C1-type_HTH"/>
</dbReference>
<reference evidence="7 8" key="1">
    <citation type="submission" date="2007-03" db="EMBL/GenBank/DDBJ databases">
        <authorList>
            <person name="Fulton L."/>
            <person name="Clifton S."/>
            <person name="Fulton B."/>
            <person name="Xu J."/>
            <person name="Minx P."/>
            <person name="Pepin K.H."/>
            <person name="Johnson M."/>
            <person name="Thiruvilangam P."/>
            <person name="Bhonagiri V."/>
            <person name="Nash W.E."/>
            <person name="Mardis E.R."/>
            <person name="Wilson R.K."/>
        </authorList>
    </citation>
    <scope>NUCLEOTIDE SEQUENCE [LARGE SCALE GENOMIC DNA]</scope>
    <source>
        <strain evidence="7 8">DSM 13814</strain>
    </source>
</reference>
<sequence>MRGGVNMASIKDVAQKAGVGVGTVSRVLNNSGYVSDETREKIEEAMKNLQYTPNELARNLYRKKSGIIAVLVPTVEIPFFAELVHNIEAELYNEGFKIMLGNTDKAHNAELEYLDMLNRHIVDGVITGVHSLDVEEYKKIKKPIVAFDRYLGENIPVVAVDHKEGGRLAAEILLKNGCKKIVHFRGSTAVESPYHERHFEFARIMKEQGVECFDYELAWNKFDLEYYKYAVKDLFDRLDEWEFDGIFGTDLVAIECMNEVIRRHKKVPKDVKCVAYDGTYITQIVEPSVTSIVQPIKELAQEAARLICELVNGKTYKNEKVTLGVSVRKGRTTMK</sequence>
<dbReference type="HOGENOM" id="CLU_037628_6_0_9"/>
<dbReference type="GO" id="GO:0000976">
    <property type="term" value="F:transcription cis-regulatory region binding"/>
    <property type="evidence" value="ECO:0007669"/>
    <property type="project" value="TreeGrafter"/>
</dbReference>
<dbReference type="Proteomes" id="UP000004016">
    <property type="component" value="Unassembled WGS sequence"/>
</dbReference>
<comment type="caution">
    <text evidence="7">The sequence shown here is derived from an EMBL/GenBank/DDBJ whole genome shotgun (WGS) entry which is preliminary data.</text>
</comment>
<keyword evidence="2" id="KW-0805">Transcription regulation</keyword>
<organism evidence="7 8">
    <name type="scientific">Dorea longicatena DSM 13814</name>
    <dbReference type="NCBI Taxonomy" id="411462"/>
    <lineage>
        <taxon>Bacteria</taxon>
        <taxon>Bacillati</taxon>
        <taxon>Bacillota</taxon>
        <taxon>Clostridia</taxon>
        <taxon>Lachnospirales</taxon>
        <taxon>Lachnospiraceae</taxon>
        <taxon>Dorea</taxon>
    </lineage>
</organism>
<dbReference type="AlphaFoldDB" id="A6BK31"/>
<dbReference type="SUPFAM" id="SSF53822">
    <property type="entry name" value="Periplasmic binding protein-like I"/>
    <property type="match status" value="1"/>
</dbReference>
<dbReference type="EMBL" id="AAXB02000019">
    <property type="protein sequence ID" value="EDM61996.1"/>
    <property type="molecule type" value="Genomic_DNA"/>
</dbReference>
<dbReference type="GO" id="GO:0003700">
    <property type="term" value="F:DNA-binding transcription factor activity"/>
    <property type="evidence" value="ECO:0007669"/>
    <property type="project" value="TreeGrafter"/>
</dbReference>
<evidence type="ECO:0000256" key="1">
    <source>
        <dbReference type="ARBA" id="ARBA00022491"/>
    </source>
</evidence>
<evidence type="ECO:0000259" key="6">
    <source>
        <dbReference type="PROSITE" id="PS50943"/>
    </source>
</evidence>
<evidence type="ECO:0000256" key="2">
    <source>
        <dbReference type="ARBA" id="ARBA00023015"/>
    </source>
</evidence>
<dbReference type="Gene3D" id="3.40.50.2300">
    <property type="match status" value="2"/>
</dbReference>
<dbReference type="InterPro" id="IPR000843">
    <property type="entry name" value="HTH_LacI"/>
</dbReference>
<dbReference type="PROSITE" id="PS50932">
    <property type="entry name" value="HTH_LACI_2"/>
    <property type="match status" value="1"/>
</dbReference>
<dbReference type="PROSITE" id="PS00356">
    <property type="entry name" value="HTH_LACI_1"/>
    <property type="match status" value="1"/>
</dbReference>
<dbReference type="InterPro" id="IPR010982">
    <property type="entry name" value="Lambda_DNA-bd_dom_sf"/>
</dbReference>
<evidence type="ECO:0000256" key="3">
    <source>
        <dbReference type="ARBA" id="ARBA00023125"/>
    </source>
</evidence>
<dbReference type="CDD" id="cd06291">
    <property type="entry name" value="PBP1_Qymf-like"/>
    <property type="match status" value="1"/>
</dbReference>
<dbReference type="eggNOG" id="COG1609">
    <property type="taxonomic scope" value="Bacteria"/>
</dbReference>
<accession>A6BK31</accession>
<dbReference type="InterPro" id="IPR028082">
    <property type="entry name" value="Peripla_BP_I"/>
</dbReference>
<name>A6BK31_9FIRM</name>
<evidence type="ECO:0000256" key="4">
    <source>
        <dbReference type="ARBA" id="ARBA00023163"/>
    </source>
</evidence>
<evidence type="ECO:0000313" key="7">
    <source>
        <dbReference type="EMBL" id="EDM61996.1"/>
    </source>
</evidence>
<dbReference type="InterPro" id="IPR046335">
    <property type="entry name" value="LacI/GalR-like_sensor"/>
</dbReference>
<gene>
    <name evidence="7" type="ORF">DORLON_02679</name>
</gene>
<evidence type="ECO:0000313" key="8">
    <source>
        <dbReference type="Proteomes" id="UP000004016"/>
    </source>
</evidence>
<feature type="domain" description="HTH lacI-type" evidence="5">
    <location>
        <begin position="8"/>
        <end position="62"/>
    </location>
</feature>
<dbReference type="PANTHER" id="PTHR30146">
    <property type="entry name" value="LACI-RELATED TRANSCRIPTIONAL REPRESSOR"/>
    <property type="match status" value="1"/>
</dbReference>
<dbReference type="SMART" id="SM00354">
    <property type="entry name" value="HTH_LACI"/>
    <property type="match status" value="1"/>
</dbReference>